<dbReference type="GO" id="GO:0005763">
    <property type="term" value="C:mitochondrial small ribosomal subunit"/>
    <property type="evidence" value="ECO:0007669"/>
    <property type="project" value="TreeGrafter"/>
</dbReference>
<reference evidence="9" key="2">
    <citation type="submission" date="2025-09" db="UniProtKB">
        <authorList>
            <consortium name="Ensembl"/>
        </authorList>
    </citation>
    <scope>IDENTIFICATION</scope>
</reference>
<evidence type="ECO:0000256" key="1">
    <source>
        <dbReference type="ARBA" id="ARBA00004173"/>
    </source>
</evidence>
<evidence type="ECO:0000256" key="2">
    <source>
        <dbReference type="ARBA" id="ARBA00009863"/>
    </source>
</evidence>
<accession>A0A8B9QIP0</accession>
<dbReference type="GO" id="GO:0006915">
    <property type="term" value="P:apoptotic process"/>
    <property type="evidence" value="ECO:0007669"/>
    <property type="project" value="InterPro"/>
</dbReference>
<evidence type="ECO:0000256" key="4">
    <source>
        <dbReference type="ARBA" id="ARBA00022980"/>
    </source>
</evidence>
<dbReference type="InterPro" id="IPR019368">
    <property type="entry name" value="Ribosomal_mS29"/>
</dbReference>
<evidence type="ECO:0000313" key="10">
    <source>
        <dbReference type="Proteomes" id="UP000694424"/>
    </source>
</evidence>
<evidence type="ECO:0000256" key="5">
    <source>
        <dbReference type="ARBA" id="ARBA00023128"/>
    </source>
</evidence>
<dbReference type="InterPro" id="IPR008092">
    <property type="entry name" value="Ribosomal_mS29_met"/>
</dbReference>
<dbReference type="PANTHER" id="PTHR12810:SF0">
    <property type="entry name" value="SMALL RIBOSOMAL SUBUNIT PROTEIN MS29"/>
    <property type="match status" value="1"/>
</dbReference>
<evidence type="ECO:0000256" key="8">
    <source>
        <dbReference type="SAM" id="MobiDB-lite"/>
    </source>
</evidence>
<dbReference type="Pfam" id="PF10236">
    <property type="entry name" value="DAP3"/>
    <property type="match status" value="1"/>
</dbReference>
<keyword evidence="5" id="KW-0496">Mitochondrion</keyword>
<protein>
    <recommendedName>
        <fullName evidence="7">Small ribosomal subunit protein mS29</fullName>
    </recommendedName>
</protein>
<comment type="similarity">
    <text evidence="2">Belongs to the mitochondrion-specific ribosomal protein mS29 family.</text>
</comment>
<evidence type="ECO:0000256" key="7">
    <source>
        <dbReference type="ARBA" id="ARBA00035140"/>
    </source>
</evidence>
<evidence type="ECO:0000256" key="3">
    <source>
        <dbReference type="ARBA" id="ARBA00022946"/>
    </source>
</evidence>
<keyword evidence="4" id="KW-0689">Ribosomal protein</keyword>
<organism evidence="9 10">
    <name type="scientific">Apteryx owenii</name>
    <name type="common">Little spotted kiwi</name>
    <dbReference type="NCBI Taxonomy" id="8824"/>
    <lineage>
        <taxon>Eukaryota</taxon>
        <taxon>Metazoa</taxon>
        <taxon>Chordata</taxon>
        <taxon>Craniata</taxon>
        <taxon>Vertebrata</taxon>
        <taxon>Euteleostomi</taxon>
        <taxon>Archelosauria</taxon>
        <taxon>Archosauria</taxon>
        <taxon>Dinosauria</taxon>
        <taxon>Saurischia</taxon>
        <taxon>Theropoda</taxon>
        <taxon>Coelurosauria</taxon>
        <taxon>Aves</taxon>
        <taxon>Palaeognathae</taxon>
        <taxon>Apterygiformes</taxon>
        <taxon>Apterygidae</taxon>
        <taxon>Apteryx</taxon>
    </lineage>
</organism>
<evidence type="ECO:0000256" key="6">
    <source>
        <dbReference type="ARBA" id="ARBA00023274"/>
    </source>
</evidence>
<sequence>MLRSVKGLVYHTPKLDRGHVLHATAKDWLSSIVSQDVQILAEGSRAIFRTSENDPANHAEYHEGRHYSIPLQEVKAVFPHGLPSPFQQQIRTFNEACLMVRKPALELFAYLKSSSFAHPAIRYVIYGEKGTGKTMTLCHVVHYCARQGWLVLHIPDAHLWVKNCRELMQSSYNKERLDQPLQASFWLKNFKTANECFLKEIKTQQKYVWGKRESTEEGRPLGEVVEQGLARVRNASDAVGVVLKEIKQQCHLGSFRLLVAVDGVNALWGKTTLKKEDKSPVSPEELTLVYNLRKMVMNDWNGGAIVTTLSQTGSLFKPSFAYLPHELLGKEGFDALDPFIPIRVSNYSPQEFESCYHYYLDRKWLQHEKGRFFNRACRGTATKSGRKGGGGGSLGQAPRGAPGSGAGARPPGAGPHAPSLLQRARRRAGTSCGSSAAPTRGSCSASRGPCDAIKAWSGASCPSLGGDATLRDLRLLTSFRFWRRFLGERGQLQCCCERCISSPFTADCLPGSLHRWQHAGVARLPQCALASQEHLCDKAVQP</sequence>
<keyword evidence="10" id="KW-1185">Reference proteome</keyword>
<feature type="compositionally biased region" description="Low complexity" evidence="8">
    <location>
        <begin position="395"/>
        <end position="419"/>
    </location>
</feature>
<name>A0A8B9QIP0_APTOW</name>
<proteinExistence type="inferred from homology"/>
<reference evidence="9" key="1">
    <citation type="submission" date="2025-08" db="UniProtKB">
        <authorList>
            <consortium name="Ensembl"/>
        </authorList>
    </citation>
    <scope>IDENTIFICATION</scope>
</reference>
<dbReference type="Proteomes" id="UP000694424">
    <property type="component" value="Unplaced"/>
</dbReference>
<dbReference type="PANTHER" id="PTHR12810">
    <property type="entry name" value="MITOCHONDRIAL 28S RIBOSOMAL PROTEIN S29"/>
    <property type="match status" value="1"/>
</dbReference>
<comment type="subcellular location">
    <subcellularLocation>
        <location evidence="1">Mitochondrion</location>
    </subcellularLocation>
</comment>
<keyword evidence="6" id="KW-0687">Ribonucleoprotein</keyword>
<dbReference type="Ensembl" id="ENSAOWT00000030249.1">
    <property type="protein sequence ID" value="ENSAOWP00000026701.1"/>
    <property type="gene ID" value="ENSAOWG00000018008.1"/>
</dbReference>
<feature type="region of interest" description="Disordered" evidence="8">
    <location>
        <begin position="381"/>
        <end position="420"/>
    </location>
</feature>
<dbReference type="PRINTS" id="PR01716">
    <property type="entry name" value="DEATHASSOCP3"/>
</dbReference>
<dbReference type="AlphaFoldDB" id="A0A8B9QIP0"/>
<keyword evidence="3" id="KW-0809">Transit peptide</keyword>
<evidence type="ECO:0000313" key="9">
    <source>
        <dbReference type="Ensembl" id="ENSAOWP00000026701.1"/>
    </source>
</evidence>
<dbReference type="GO" id="GO:0003735">
    <property type="term" value="F:structural constituent of ribosome"/>
    <property type="evidence" value="ECO:0007669"/>
    <property type="project" value="TreeGrafter"/>
</dbReference>